<dbReference type="AlphaFoldDB" id="A0A3M7RE78"/>
<accession>A0A3M7RE78</accession>
<keyword evidence="3" id="KW-1185">Reference proteome</keyword>
<sequence length="150" mass="16721">MIKSIRCTFLAPCELVTSSIQPLKASSDTSSSSSLSAPSISHPSIEPEPRELLSVPLLSKNQTAFCLELFRILLIDQLLFLSLLPSCYWKNNKDSCLINSILILEVLRGVHVFYIYDLNTTSISLVTLTFCLPQTLNLYRALAPSEKNKN</sequence>
<feature type="compositionally biased region" description="Low complexity" evidence="1">
    <location>
        <begin position="26"/>
        <end position="44"/>
    </location>
</feature>
<feature type="region of interest" description="Disordered" evidence="1">
    <location>
        <begin position="25"/>
        <end position="45"/>
    </location>
</feature>
<gene>
    <name evidence="2" type="ORF">BpHYR1_049522</name>
</gene>
<evidence type="ECO:0000256" key="1">
    <source>
        <dbReference type="SAM" id="MobiDB-lite"/>
    </source>
</evidence>
<dbReference type="Proteomes" id="UP000276133">
    <property type="component" value="Unassembled WGS sequence"/>
</dbReference>
<evidence type="ECO:0000313" key="2">
    <source>
        <dbReference type="EMBL" id="RNA21863.1"/>
    </source>
</evidence>
<dbReference type="EMBL" id="REGN01003574">
    <property type="protein sequence ID" value="RNA21863.1"/>
    <property type="molecule type" value="Genomic_DNA"/>
</dbReference>
<name>A0A3M7RE78_BRAPC</name>
<comment type="caution">
    <text evidence="2">The sequence shown here is derived from an EMBL/GenBank/DDBJ whole genome shotgun (WGS) entry which is preliminary data.</text>
</comment>
<proteinExistence type="predicted"/>
<evidence type="ECO:0000313" key="3">
    <source>
        <dbReference type="Proteomes" id="UP000276133"/>
    </source>
</evidence>
<organism evidence="2 3">
    <name type="scientific">Brachionus plicatilis</name>
    <name type="common">Marine rotifer</name>
    <name type="synonym">Brachionus muelleri</name>
    <dbReference type="NCBI Taxonomy" id="10195"/>
    <lineage>
        <taxon>Eukaryota</taxon>
        <taxon>Metazoa</taxon>
        <taxon>Spiralia</taxon>
        <taxon>Gnathifera</taxon>
        <taxon>Rotifera</taxon>
        <taxon>Eurotatoria</taxon>
        <taxon>Monogononta</taxon>
        <taxon>Pseudotrocha</taxon>
        <taxon>Ploima</taxon>
        <taxon>Brachionidae</taxon>
        <taxon>Brachionus</taxon>
    </lineage>
</organism>
<reference evidence="2 3" key="1">
    <citation type="journal article" date="2018" name="Sci. Rep.">
        <title>Genomic signatures of local adaptation to the degree of environmental predictability in rotifers.</title>
        <authorList>
            <person name="Franch-Gras L."/>
            <person name="Hahn C."/>
            <person name="Garcia-Roger E.M."/>
            <person name="Carmona M.J."/>
            <person name="Serra M."/>
            <person name="Gomez A."/>
        </authorList>
    </citation>
    <scope>NUCLEOTIDE SEQUENCE [LARGE SCALE GENOMIC DNA]</scope>
    <source>
        <strain evidence="2">HYR1</strain>
    </source>
</reference>
<protein>
    <submittedName>
        <fullName evidence="2">Uncharacterized protein</fullName>
    </submittedName>
</protein>